<reference evidence="1 2" key="1">
    <citation type="submission" date="2009-02" db="EMBL/GenBank/DDBJ databases">
        <authorList>
            <person name="Fulton L."/>
            <person name="Clifton S."/>
            <person name="Fulton B."/>
            <person name="Xu J."/>
            <person name="Minx P."/>
            <person name="Pepin K.H."/>
            <person name="Johnson M."/>
            <person name="Bhonagiri V."/>
            <person name="Nash W.E."/>
            <person name="Mardis E.R."/>
            <person name="Wilson R.K."/>
        </authorList>
    </citation>
    <scope>NUCLEOTIDE SEQUENCE [LARGE SCALE GENOMIC DNA]</scope>
    <source>
        <strain evidence="1 2">DSM 16841</strain>
    </source>
</reference>
<dbReference type="EMBL" id="ACFY01000152">
    <property type="protein sequence ID" value="EEG92582.1"/>
    <property type="molecule type" value="Genomic_DNA"/>
</dbReference>
<sequence>MQPTIEMEFEYAYNVWKKTKELADETVKSLKSCYQRTSGKEIDKASQAYPIEFLNYIDTRLRDF</sequence>
<proteinExistence type="predicted"/>
<gene>
    <name evidence="1" type="ORF">ROSEINA2194_03637</name>
</gene>
<reference evidence="1 2" key="2">
    <citation type="submission" date="2009-03" db="EMBL/GenBank/DDBJ databases">
        <title>Draft genome sequence of Roseburia inulinivorans (DSM 16841).</title>
        <authorList>
            <person name="Sudarsanam P."/>
            <person name="Ley R."/>
            <person name="Guruge J."/>
            <person name="Turnbaugh P.J."/>
            <person name="Mahowald M."/>
            <person name="Liep D."/>
            <person name="Gordon J."/>
        </authorList>
    </citation>
    <scope>NUCLEOTIDE SEQUENCE [LARGE SCALE GENOMIC DNA]</scope>
    <source>
        <strain evidence="1 2">DSM 16841</strain>
    </source>
</reference>
<protein>
    <submittedName>
        <fullName evidence="1">Uncharacterized protein</fullName>
    </submittedName>
</protein>
<comment type="caution">
    <text evidence="1">The sequence shown here is derived from an EMBL/GenBank/DDBJ whole genome shotgun (WGS) entry which is preliminary data.</text>
</comment>
<dbReference type="GeneID" id="75161580"/>
<evidence type="ECO:0000313" key="2">
    <source>
        <dbReference type="Proteomes" id="UP000003561"/>
    </source>
</evidence>
<name>C0FXZ8_9FIRM</name>
<accession>C0FXZ8</accession>
<dbReference type="RefSeq" id="WP_007889771.1">
    <property type="nucleotide sequence ID" value="NZ_ACFY01000152.1"/>
</dbReference>
<dbReference type="AlphaFoldDB" id="C0FXZ8"/>
<dbReference type="Proteomes" id="UP000003561">
    <property type="component" value="Unassembled WGS sequence"/>
</dbReference>
<evidence type="ECO:0000313" key="1">
    <source>
        <dbReference type="EMBL" id="EEG92582.1"/>
    </source>
</evidence>
<organism evidence="1 2">
    <name type="scientific">Roseburia inulinivorans DSM 16841</name>
    <dbReference type="NCBI Taxonomy" id="622312"/>
    <lineage>
        <taxon>Bacteria</taxon>
        <taxon>Bacillati</taxon>
        <taxon>Bacillota</taxon>
        <taxon>Clostridia</taxon>
        <taxon>Lachnospirales</taxon>
        <taxon>Lachnospiraceae</taxon>
        <taxon>Roseburia</taxon>
    </lineage>
</organism>